<accession>A0A9W9LQX0</accession>
<gene>
    <name evidence="1" type="ORF">N7492_005180</name>
</gene>
<evidence type="ECO:0000313" key="2">
    <source>
        <dbReference type="Proteomes" id="UP001146351"/>
    </source>
</evidence>
<comment type="caution">
    <text evidence="1">The sequence shown here is derived from an EMBL/GenBank/DDBJ whole genome shotgun (WGS) entry which is preliminary data.</text>
</comment>
<organism evidence="1 2">
    <name type="scientific">Penicillium capsulatum</name>
    <dbReference type="NCBI Taxonomy" id="69766"/>
    <lineage>
        <taxon>Eukaryota</taxon>
        <taxon>Fungi</taxon>
        <taxon>Dikarya</taxon>
        <taxon>Ascomycota</taxon>
        <taxon>Pezizomycotina</taxon>
        <taxon>Eurotiomycetes</taxon>
        <taxon>Eurotiomycetidae</taxon>
        <taxon>Eurotiales</taxon>
        <taxon>Aspergillaceae</taxon>
        <taxon>Penicillium</taxon>
    </lineage>
</organism>
<name>A0A9W9LQX0_9EURO</name>
<evidence type="ECO:0000313" key="1">
    <source>
        <dbReference type="EMBL" id="KAJ5172587.1"/>
    </source>
</evidence>
<protein>
    <submittedName>
        <fullName evidence="1">Uncharacterized protein</fullName>
    </submittedName>
</protein>
<reference evidence="1" key="2">
    <citation type="journal article" date="2023" name="IMA Fungus">
        <title>Comparative genomic study of the Penicillium genus elucidates a diverse pangenome and 15 lateral gene transfer events.</title>
        <authorList>
            <person name="Petersen C."/>
            <person name="Sorensen T."/>
            <person name="Nielsen M.R."/>
            <person name="Sondergaard T.E."/>
            <person name="Sorensen J.L."/>
            <person name="Fitzpatrick D.A."/>
            <person name="Frisvad J.C."/>
            <person name="Nielsen K.L."/>
        </authorList>
    </citation>
    <scope>NUCLEOTIDE SEQUENCE</scope>
    <source>
        <strain evidence="1">IBT 21917</strain>
    </source>
</reference>
<dbReference type="EMBL" id="JAPQKO010000003">
    <property type="protein sequence ID" value="KAJ5172587.1"/>
    <property type="molecule type" value="Genomic_DNA"/>
</dbReference>
<keyword evidence="2" id="KW-1185">Reference proteome</keyword>
<dbReference type="Proteomes" id="UP001146351">
    <property type="component" value="Unassembled WGS sequence"/>
</dbReference>
<sequence>MDSRKVKSFSQITQGLLGMISDALIADRDPTGPIAPGQLAHWKRILKLTYNNVSTDTQASALMDTLTRGIHKLLQTFLENELLEGLWAAIYARAEEGSIVVIARLMLLRLEETLADDVWVNAPSYDAILSQIAQDITPEDLDSEVESIQFLVPEHGMYPSEV</sequence>
<reference evidence="1" key="1">
    <citation type="submission" date="2022-11" db="EMBL/GenBank/DDBJ databases">
        <authorList>
            <person name="Petersen C."/>
        </authorList>
    </citation>
    <scope>NUCLEOTIDE SEQUENCE</scope>
    <source>
        <strain evidence="1">IBT 21917</strain>
    </source>
</reference>
<dbReference type="AlphaFoldDB" id="A0A9W9LQX0"/>
<proteinExistence type="predicted"/>